<protein>
    <submittedName>
        <fullName evidence="1">Uncharacterized protein</fullName>
    </submittedName>
</protein>
<sequence>MIVAGMWNTRAKYLITPEEAEKLIQPVPAGEIMGAIFSIREDKTPGLDRFLLGFFKEAWPVVGRDITVAIQEFFQSSKLLKQINATLITLVCKVQMSAVVGDF</sequence>
<dbReference type="AlphaFoldDB" id="A0AAW2X461"/>
<evidence type="ECO:0000313" key="1">
    <source>
        <dbReference type="EMBL" id="KAL0448962.1"/>
    </source>
</evidence>
<reference evidence="1" key="1">
    <citation type="submission" date="2020-06" db="EMBL/GenBank/DDBJ databases">
        <authorList>
            <person name="Li T."/>
            <person name="Hu X."/>
            <person name="Zhang T."/>
            <person name="Song X."/>
            <person name="Zhang H."/>
            <person name="Dai N."/>
            <person name="Sheng W."/>
            <person name="Hou X."/>
            <person name="Wei L."/>
        </authorList>
    </citation>
    <scope>NUCLEOTIDE SEQUENCE</scope>
    <source>
        <strain evidence="1">KEN1</strain>
        <tissue evidence="1">Leaf</tissue>
    </source>
</reference>
<name>A0AAW2X461_9LAMI</name>
<organism evidence="1">
    <name type="scientific">Sesamum latifolium</name>
    <dbReference type="NCBI Taxonomy" id="2727402"/>
    <lineage>
        <taxon>Eukaryota</taxon>
        <taxon>Viridiplantae</taxon>
        <taxon>Streptophyta</taxon>
        <taxon>Embryophyta</taxon>
        <taxon>Tracheophyta</taxon>
        <taxon>Spermatophyta</taxon>
        <taxon>Magnoliopsida</taxon>
        <taxon>eudicotyledons</taxon>
        <taxon>Gunneridae</taxon>
        <taxon>Pentapetalae</taxon>
        <taxon>asterids</taxon>
        <taxon>lamiids</taxon>
        <taxon>Lamiales</taxon>
        <taxon>Pedaliaceae</taxon>
        <taxon>Sesamum</taxon>
    </lineage>
</organism>
<gene>
    <name evidence="1" type="ORF">Slati_1452600</name>
</gene>
<reference evidence="1" key="2">
    <citation type="journal article" date="2024" name="Plant">
        <title>Genomic evolution and insights into agronomic trait innovations of Sesamum species.</title>
        <authorList>
            <person name="Miao H."/>
            <person name="Wang L."/>
            <person name="Qu L."/>
            <person name="Liu H."/>
            <person name="Sun Y."/>
            <person name="Le M."/>
            <person name="Wang Q."/>
            <person name="Wei S."/>
            <person name="Zheng Y."/>
            <person name="Lin W."/>
            <person name="Duan Y."/>
            <person name="Cao H."/>
            <person name="Xiong S."/>
            <person name="Wang X."/>
            <person name="Wei L."/>
            <person name="Li C."/>
            <person name="Ma Q."/>
            <person name="Ju M."/>
            <person name="Zhao R."/>
            <person name="Li G."/>
            <person name="Mu C."/>
            <person name="Tian Q."/>
            <person name="Mei H."/>
            <person name="Zhang T."/>
            <person name="Gao T."/>
            <person name="Zhang H."/>
        </authorList>
    </citation>
    <scope>NUCLEOTIDE SEQUENCE</scope>
    <source>
        <strain evidence="1">KEN1</strain>
    </source>
</reference>
<comment type="caution">
    <text evidence="1">The sequence shown here is derived from an EMBL/GenBank/DDBJ whole genome shotgun (WGS) entry which is preliminary data.</text>
</comment>
<accession>A0AAW2X461</accession>
<proteinExistence type="predicted"/>
<dbReference type="EMBL" id="JACGWN010000005">
    <property type="protein sequence ID" value="KAL0448962.1"/>
    <property type="molecule type" value="Genomic_DNA"/>
</dbReference>